<dbReference type="Gene3D" id="3.30.565.10">
    <property type="entry name" value="Histidine kinase-like ATPase, C-terminal domain"/>
    <property type="match status" value="1"/>
</dbReference>
<dbReference type="EMBL" id="JACHJL010000005">
    <property type="protein sequence ID" value="MBB5935395.1"/>
    <property type="molecule type" value="Genomic_DNA"/>
</dbReference>
<dbReference type="SUPFAM" id="SSF55874">
    <property type="entry name" value="ATPase domain of HSP90 chaperone/DNA topoisomerase II/histidine kinase"/>
    <property type="match status" value="1"/>
</dbReference>
<comment type="caution">
    <text evidence="4">The sequence shown here is derived from an EMBL/GenBank/DDBJ whole genome shotgun (WGS) entry which is preliminary data.</text>
</comment>
<gene>
    <name evidence="4" type="ORF">FHS42_002457</name>
</gene>
<dbReference type="SUPFAM" id="SSF81606">
    <property type="entry name" value="PP2C-like"/>
    <property type="match status" value="1"/>
</dbReference>
<feature type="region of interest" description="Disordered" evidence="2">
    <location>
        <begin position="467"/>
        <end position="502"/>
    </location>
</feature>
<dbReference type="Proteomes" id="UP000588098">
    <property type="component" value="Unassembled WGS sequence"/>
</dbReference>
<dbReference type="Gene3D" id="3.60.40.10">
    <property type="entry name" value="PPM-type phosphatase domain"/>
    <property type="match status" value="1"/>
</dbReference>
<dbReference type="InterPro" id="IPR003594">
    <property type="entry name" value="HATPase_dom"/>
</dbReference>
<organism evidence="4 5">
    <name type="scientific">Streptomyces zagrosensis</name>
    <dbReference type="NCBI Taxonomy" id="1042984"/>
    <lineage>
        <taxon>Bacteria</taxon>
        <taxon>Bacillati</taxon>
        <taxon>Actinomycetota</taxon>
        <taxon>Actinomycetes</taxon>
        <taxon>Kitasatosporales</taxon>
        <taxon>Streptomycetaceae</taxon>
        <taxon>Streptomyces</taxon>
    </lineage>
</organism>
<dbReference type="GO" id="GO:0016791">
    <property type="term" value="F:phosphatase activity"/>
    <property type="evidence" value="ECO:0007669"/>
    <property type="project" value="TreeGrafter"/>
</dbReference>
<dbReference type="InterPro" id="IPR052016">
    <property type="entry name" value="Bact_Sigma-Reg"/>
</dbReference>
<sequence length="672" mass="72599">MSGERAVDGGLAPMRADLSPEAQQLADNLRSLFRSLNLSVTRYAARRFLDKSAVSRYLSGTRMPPWEFVHNLLHDVAEHSGNSVTPQTLGLIDGLYRQALAARGSTSDRIQLLQLRLADADRQARTGETECRALAEALTDREHRVRDVELQLRQLVLDHSGERDASESAVELWRDEKQRMCAERDALNAEVHRLRVRLRAAEQRVETAEATCRTLERQLDAVESNRRDGGHATGADDQAGADRGRPDLSSPAGNSYPRYAFAEPSDAGFLEALQLSMLPRSMPVLAGVRYVCRYVPGAVGSGGDWYDAVRLPGGRIALMVGDVIGRSGLASAVMGQMRAAVQTLAGFDLPPHEILYRLDEQVRMLGHEALATCVLAVYDPSAHRMVLSNAGHLPPLLLLPSGHVRLLDTPNGVPIGVGEVPFESLSVEAPPGSTLVLYTDGLVQSRDLPVDTGLELLRAALADSATVAPDEAPGRAARAGTPDRAGSVDAPGRVPRDTPADRATRDPAYLARLEARLLATQPAGLVDDGTAFVLACLDGIPASHMRSRELDVSPLSPAGARHFAVGALRRWGLSELIDVAELLVSELVTNAVRHADHALSIRLWLADALVCEVRDDGAGSPYARLPDPLDETGRGLFLVSKLARAWGVTRLGKGKVVWFELALPRHATPPRV</sequence>
<feature type="domain" description="PPM-type phosphatase" evidence="3">
    <location>
        <begin position="285"/>
        <end position="536"/>
    </location>
</feature>
<keyword evidence="1" id="KW-0378">Hydrolase</keyword>
<evidence type="ECO:0000256" key="2">
    <source>
        <dbReference type="SAM" id="MobiDB-lite"/>
    </source>
</evidence>
<feature type="region of interest" description="Disordered" evidence="2">
    <location>
        <begin position="221"/>
        <end position="257"/>
    </location>
</feature>
<dbReference type="AlphaFoldDB" id="A0A7W9Q881"/>
<dbReference type="SMART" id="SM00331">
    <property type="entry name" value="PP2C_SIG"/>
    <property type="match status" value="1"/>
</dbReference>
<dbReference type="Pfam" id="PF07228">
    <property type="entry name" value="SpoIIE"/>
    <property type="match status" value="1"/>
</dbReference>
<evidence type="ECO:0000313" key="5">
    <source>
        <dbReference type="Proteomes" id="UP000588098"/>
    </source>
</evidence>
<evidence type="ECO:0000256" key="1">
    <source>
        <dbReference type="ARBA" id="ARBA00022801"/>
    </source>
</evidence>
<dbReference type="InterPro" id="IPR036890">
    <property type="entry name" value="HATPase_C_sf"/>
</dbReference>
<dbReference type="InterPro" id="IPR036457">
    <property type="entry name" value="PPM-type-like_dom_sf"/>
</dbReference>
<evidence type="ECO:0000259" key="3">
    <source>
        <dbReference type="SMART" id="SM00331"/>
    </source>
</evidence>
<keyword evidence="5" id="KW-1185">Reference proteome</keyword>
<dbReference type="PANTHER" id="PTHR43156:SF2">
    <property type="entry name" value="STAGE II SPORULATION PROTEIN E"/>
    <property type="match status" value="1"/>
</dbReference>
<proteinExistence type="predicted"/>
<protein>
    <submittedName>
        <fullName evidence="4">Serine phosphatase RsbU (Regulator of sigma subunit)/anti-sigma regulatory factor (Ser/Thr protein kinase)</fullName>
    </submittedName>
</protein>
<name>A0A7W9Q881_9ACTN</name>
<accession>A0A7W9Q881</accession>
<dbReference type="RefSeq" id="WP_184571838.1">
    <property type="nucleotide sequence ID" value="NZ_JACHJL010000005.1"/>
</dbReference>
<evidence type="ECO:0000313" key="4">
    <source>
        <dbReference type="EMBL" id="MBB5935395.1"/>
    </source>
</evidence>
<dbReference type="Pfam" id="PF13581">
    <property type="entry name" value="HATPase_c_2"/>
    <property type="match status" value="1"/>
</dbReference>
<dbReference type="PANTHER" id="PTHR43156">
    <property type="entry name" value="STAGE II SPORULATION PROTEIN E-RELATED"/>
    <property type="match status" value="1"/>
</dbReference>
<dbReference type="InterPro" id="IPR001932">
    <property type="entry name" value="PPM-type_phosphatase-like_dom"/>
</dbReference>
<reference evidence="4 5" key="1">
    <citation type="submission" date="2020-08" db="EMBL/GenBank/DDBJ databases">
        <title>Genomic Encyclopedia of Type Strains, Phase III (KMG-III): the genomes of soil and plant-associated and newly described type strains.</title>
        <authorList>
            <person name="Whitman W."/>
        </authorList>
    </citation>
    <scope>NUCLEOTIDE SEQUENCE [LARGE SCALE GENOMIC DNA]</scope>
    <source>
        <strain evidence="4 5">CECT 8305</strain>
    </source>
</reference>
<dbReference type="CDD" id="cd16936">
    <property type="entry name" value="HATPase_RsbW-like"/>
    <property type="match status" value="1"/>
</dbReference>
<feature type="compositionally biased region" description="Basic and acidic residues" evidence="2">
    <location>
        <begin position="221"/>
        <end position="230"/>
    </location>
</feature>